<dbReference type="EMBL" id="PIPY01000002">
    <property type="protein sequence ID" value="RUO63016.1"/>
    <property type="molecule type" value="Genomic_DNA"/>
</dbReference>
<dbReference type="RefSeq" id="WP_126753582.1">
    <property type="nucleotide sequence ID" value="NZ_PIPY01000002.1"/>
</dbReference>
<keyword evidence="2" id="KW-1185">Reference proteome</keyword>
<evidence type="ECO:0000313" key="1">
    <source>
        <dbReference type="EMBL" id="RUO63016.1"/>
    </source>
</evidence>
<evidence type="ECO:0000313" key="2">
    <source>
        <dbReference type="Proteomes" id="UP000288259"/>
    </source>
</evidence>
<dbReference type="OrthoDB" id="9785445at2"/>
<accession>A0A432YPH2</accession>
<evidence type="ECO:0008006" key="3">
    <source>
        <dbReference type="Google" id="ProtNLM"/>
    </source>
</evidence>
<proteinExistence type="predicted"/>
<reference evidence="2" key="1">
    <citation type="journal article" date="2018" name="Front. Microbiol.">
        <title>Genome-Based Analysis Reveals the Taxonomy and Diversity of the Family Idiomarinaceae.</title>
        <authorList>
            <person name="Liu Y."/>
            <person name="Lai Q."/>
            <person name="Shao Z."/>
        </authorList>
    </citation>
    <scope>NUCLEOTIDE SEQUENCE [LARGE SCALE GENOMIC DNA]</scope>
    <source>
        <strain evidence="2">CVS-6</strain>
    </source>
</reference>
<dbReference type="AlphaFoldDB" id="A0A432YPH2"/>
<comment type="caution">
    <text evidence="1">The sequence shown here is derived from an EMBL/GenBank/DDBJ whole genome shotgun (WGS) entry which is preliminary data.</text>
</comment>
<protein>
    <recommendedName>
        <fullName evidence="3">Transmembrane cytochrome oxidase associated protein</fullName>
    </recommendedName>
</protein>
<gene>
    <name evidence="1" type="ORF">CWI71_01960</name>
</gene>
<sequence length="181" mass="19960">MTSVKKSRATFIGVILAFALPVIGAKFVLDQSWYQGAATNKGTMLVPPIELGETLNQRLPEGWNVALIADNECGTPCEQALYAMNQLDIALGKETDRVTPLVFSKEPLAFNLDNTPMVQAVYDSAIIARLSDLPPHQLFIIDPLGNVMLHYETYANEEQMRAEAKDLLADLRTLLKLSRVG</sequence>
<dbReference type="Proteomes" id="UP000288259">
    <property type="component" value="Unassembled WGS sequence"/>
</dbReference>
<organism evidence="1 2">
    <name type="scientific">Pseudidiomarina insulisalsae</name>
    <dbReference type="NCBI Taxonomy" id="575789"/>
    <lineage>
        <taxon>Bacteria</taxon>
        <taxon>Pseudomonadati</taxon>
        <taxon>Pseudomonadota</taxon>
        <taxon>Gammaproteobacteria</taxon>
        <taxon>Alteromonadales</taxon>
        <taxon>Idiomarinaceae</taxon>
        <taxon>Pseudidiomarina</taxon>
    </lineage>
</organism>
<name>A0A432YPH2_9GAMM</name>